<keyword evidence="5" id="KW-1185">Reference proteome</keyword>
<feature type="transmembrane region" description="Helical" evidence="2">
    <location>
        <begin position="43"/>
        <end position="62"/>
    </location>
</feature>
<feature type="domain" description="EamA" evidence="3">
    <location>
        <begin position="19"/>
        <end position="110"/>
    </location>
</feature>
<evidence type="ECO:0000256" key="1">
    <source>
        <dbReference type="ARBA" id="ARBA00007362"/>
    </source>
</evidence>
<keyword evidence="2" id="KW-0472">Membrane</keyword>
<comment type="caution">
    <text evidence="4">The sequence shown here is derived from an EMBL/GenBank/DDBJ whole genome shotgun (WGS) entry which is preliminary data.</text>
</comment>
<dbReference type="Proteomes" id="UP001501771">
    <property type="component" value="Unassembled WGS sequence"/>
</dbReference>
<dbReference type="Pfam" id="PF00892">
    <property type="entry name" value="EamA"/>
    <property type="match status" value="1"/>
</dbReference>
<keyword evidence="2" id="KW-1133">Transmembrane helix</keyword>
<evidence type="ECO:0000313" key="5">
    <source>
        <dbReference type="Proteomes" id="UP001501771"/>
    </source>
</evidence>
<feature type="transmembrane region" description="Helical" evidence="2">
    <location>
        <begin position="95"/>
        <end position="114"/>
    </location>
</feature>
<dbReference type="InterPro" id="IPR037185">
    <property type="entry name" value="EmrE-like"/>
</dbReference>
<gene>
    <name evidence="4" type="ORF">GCM10009844_43490</name>
</gene>
<dbReference type="EMBL" id="BAAAQR010000018">
    <property type="protein sequence ID" value="GAA2155842.1"/>
    <property type="molecule type" value="Genomic_DNA"/>
</dbReference>
<organism evidence="4 5">
    <name type="scientific">Nocardioides koreensis</name>
    <dbReference type="NCBI Taxonomy" id="433651"/>
    <lineage>
        <taxon>Bacteria</taxon>
        <taxon>Bacillati</taxon>
        <taxon>Actinomycetota</taxon>
        <taxon>Actinomycetes</taxon>
        <taxon>Propionibacteriales</taxon>
        <taxon>Nocardioidaceae</taxon>
        <taxon>Nocardioides</taxon>
    </lineage>
</organism>
<protein>
    <recommendedName>
        <fullName evidence="3">EamA domain-containing protein</fullName>
    </recommendedName>
</protein>
<name>A0ABN3A7X5_9ACTN</name>
<accession>A0ABN3A7X5</accession>
<sequence length="126" mass="13325">MPSRNLVWSDRLPPGEIAMLAAAVAYGVSTSVSVRRRRATRNLFAGSLLPGVAYVVGDLGLARTSASSGSLLLTVEPLLTVVLALVFLRERMPRAAVVALMLGLGGSLIVAPVHSRQWLGLRPPAR</sequence>
<evidence type="ECO:0000313" key="4">
    <source>
        <dbReference type="EMBL" id="GAA2155842.1"/>
    </source>
</evidence>
<feature type="transmembrane region" description="Helical" evidence="2">
    <location>
        <begin position="68"/>
        <end position="88"/>
    </location>
</feature>
<keyword evidence="2" id="KW-0812">Transmembrane</keyword>
<reference evidence="4 5" key="1">
    <citation type="journal article" date="2019" name="Int. J. Syst. Evol. Microbiol.">
        <title>The Global Catalogue of Microorganisms (GCM) 10K type strain sequencing project: providing services to taxonomists for standard genome sequencing and annotation.</title>
        <authorList>
            <consortium name="The Broad Institute Genomics Platform"/>
            <consortium name="The Broad Institute Genome Sequencing Center for Infectious Disease"/>
            <person name="Wu L."/>
            <person name="Ma J."/>
        </authorList>
    </citation>
    <scope>NUCLEOTIDE SEQUENCE [LARGE SCALE GENOMIC DNA]</scope>
    <source>
        <strain evidence="4 5">JCM 16022</strain>
    </source>
</reference>
<dbReference type="InterPro" id="IPR000620">
    <property type="entry name" value="EamA_dom"/>
</dbReference>
<proteinExistence type="inferred from homology"/>
<feature type="transmembrane region" description="Helical" evidence="2">
    <location>
        <begin position="17"/>
        <end position="34"/>
    </location>
</feature>
<comment type="similarity">
    <text evidence="1">Belongs to the EamA transporter family.</text>
</comment>
<evidence type="ECO:0000256" key="2">
    <source>
        <dbReference type="SAM" id="Phobius"/>
    </source>
</evidence>
<dbReference type="SUPFAM" id="SSF103481">
    <property type="entry name" value="Multidrug resistance efflux transporter EmrE"/>
    <property type="match status" value="1"/>
</dbReference>
<evidence type="ECO:0000259" key="3">
    <source>
        <dbReference type="Pfam" id="PF00892"/>
    </source>
</evidence>